<protein>
    <recommendedName>
        <fullName evidence="2">Endonuclease/exonuclease/phosphatase domain-containing protein</fullName>
    </recommendedName>
</protein>
<gene>
    <name evidence="1" type="ORF">g.54156</name>
</gene>
<sequence>SMLDLIENTNKYKNVKIVIAGDINMDPRRNNLCVINFTNMLKSYDCFCLNFQPTRLLSCLDNFISNLQPTTFKCEVVQPHLSDHSGLLLRVKSLCLTPDIEEATQSDDVNYTPRTITYRLINDLCINRLKNLLSKVNWCNVFLLESNVDEAF</sequence>
<dbReference type="EMBL" id="GEBQ01005104">
    <property type="protein sequence ID" value="JAT34873.1"/>
    <property type="molecule type" value="Transcribed_RNA"/>
</dbReference>
<feature type="non-terminal residue" evidence="1">
    <location>
        <position position="152"/>
    </location>
</feature>
<reference evidence="1" key="1">
    <citation type="submission" date="2015-11" db="EMBL/GenBank/DDBJ databases">
        <title>De novo transcriptome assembly of four potential Pierce s Disease insect vectors from Arizona vineyards.</title>
        <authorList>
            <person name="Tassone E.E."/>
        </authorList>
    </citation>
    <scope>NUCLEOTIDE SEQUENCE</scope>
</reference>
<dbReference type="AlphaFoldDB" id="A0A1B6MG17"/>
<evidence type="ECO:0008006" key="2">
    <source>
        <dbReference type="Google" id="ProtNLM"/>
    </source>
</evidence>
<feature type="non-terminal residue" evidence="1">
    <location>
        <position position="1"/>
    </location>
</feature>
<proteinExistence type="predicted"/>
<accession>A0A1B6MG17</accession>
<name>A0A1B6MG17_9HEMI</name>
<organism evidence="1">
    <name type="scientific">Graphocephala atropunctata</name>
    <dbReference type="NCBI Taxonomy" id="36148"/>
    <lineage>
        <taxon>Eukaryota</taxon>
        <taxon>Metazoa</taxon>
        <taxon>Ecdysozoa</taxon>
        <taxon>Arthropoda</taxon>
        <taxon>Hexapoda</taxon>
        <taxon>Insecta</taxon>
        <taxon>Pterygota</taxon>
        <taxon>Neoptera</taxon>
        <taxon>Paraneoptera</taxon>
        <taxon>Hemiptera</taxon>
        <taxon>Auchenorrhyncha</taxon>
        <taxon>Membracoidea</taxon>
        <taxon>Cicadellidae</taxon>
        <taxon>Cicadellinae</taxon>
        <taxon>Cicadellini</taxon>
        <taxon>Graphocephala</taxon>
    </lineage>
</organism>
<evidence type="ECO:0000313" key="1">
    <source>
        <dbReference type="EMBL" id="JAT34873.1"/>
    </source>
</evidence>